<evidence type="ECO:0000256" key="1">
    <source>
        <dbReference type="SAM" id="MobiDB-lite"/>
    </source>
</evidence>
<feature type="compositionally biased region" description="Basic residues" evidence="1">
    <location>
        <begin position="636"/>
        <end position="719"/>
    </location>
</feature>
<dbReference type="Pfam" id="PF25015">
    <property type="entry name" value="RBD_AKAP-17A"/>
    <property type="match status" value="2"/>
</dbReference>
<evidence type="ECO:0000313" key="2">
    <source>
        <dbReference type="EMBL" id="KAK9744586.1"/>
    </source>
</evidence>
<keyword evidence="3" id="KW-1185">Reference proteome</keyword>
<feature type="region of interest" description="Disordered" evidence="1">
    <location>
        <begin position="503"/>
        <end position="534"/>
    </location>
</feature>
<dbReference type="EMBL" id="JASPKY010000056">
    <property type="protein sequence ID" value="KAK9744586.1"/>
    <property type="molecule type" value="Genomic_DNA"/>
</dbReference>
<reference evidence="2 3" key="1">
    <citation type="journal article" date="2024" name="BMC Genomics">
        <title>De novo assembly and annotation of Popillia japonica's genome with initial clues to its potential as an invasive pest.</title>
        <authorList>
            <person name="Cucini C."/>
            <person name="Boschi S."/>
            <person name="Funari R."/>
            <person name="Cardaioli E."/>
            <person name="Iannotti N."/>
            <person name="Marturano G."/>
            <person name="Paoli F."/>
            <person name="Bruttini M."/>
            <person name="Carapelli A."/>
            <person name="Frati F."/>
            <person name="Nardi F."/>
        </authorList>
    </citation>
    <scope>NUCLEOTIDE SEQUENCE [LARGE SCALE GENOMIC DNA]</scope>
    <source>
        <strain evidence="2">DMR45628</strain>
    </source>
</reference>
<feature type="region of interest" description="Disordered" evidence="1">
    <location>
        <begin position="628"/>
        <end position="763"/>
    </location>
</feature>
<dbReference type="InterPro" id="IPR056852">
    <property type="entry name" value="AK17A/B"/>
</dbReference>
<evidence type="ECO:0008006" key="4">
    <source>
        <dbReference type="Google" id="ProtNLM"/>
    </source>
</evidence>
<dbReference type="AlphaFoldDB" id="A0AAW1MFL0"/>
<organism evidence="2 3">
    <name type="scientific">Popillia japonica</name>
    <name type="common">Japanese beetle</name>
    <dbReference type="NCBI Taxonomy" id="7064"/>
    <lineage>
        <taxon>Eukaryota</taxon>
        <taxon>Metazoa</taxon>
        <taxon>Ecdysozoa</taxon>
        <taxon>Arthropoda</taxon>
        <taxon>Hexapoda</taxon>
        <taxon>Insecta</taxon>
        <taxon>Pterygota</taxon>
        <taxon>Neoptera</taxon>
        <taxon>Endopterygota</taxon>
        <taxon>Coleoptera</taxon>
        <taxon>Polyphaga</taxon>
        <taxon>Scarabaeiformia</taxon>
        <taxon>Scarabaeidae</taxon>
        <taxon>Rutelinae</taxon>
        <taxon>Popillia</taxon>
    </lineage>
</organism>
<proteinExistence type="predicted"/>
<name>A0AAW1MFL0_POPJA</name>
<feature type="compositionally biased region" description="Polar residues" evidence="1">
    <location>
        <begin position="741"/>
        <end position="763"/>
    </location>
</feature>
<feature type="compositionally biased region" description="Basic and acidic residues" evidence="1">
    <location>
        <begin position="517"/>
        <end position="534"/>
    </location>
</feature>
<sequence>MNAFQKCIFTADAVPLYLPQQLYLKPMAQLTITIHLPSKLVGKVISNWELMEKLRSLITPDEYSVLKVSKNTIELIRFHAEIEDKSKLERVINKLDNKLIKLKEFHDLFKIRATEAKLDFPNKHMWDSFFREAKDMNEMKSGERPDTIHISNLPIRWFVPYHLTGEEDLKPSEKIFYRIFEKFGRIRHVDIPICDPYRNKSEKIFYRIFEKFGRIRHVDIPICDPYRNKMKSQLSGLQTFSFDEKDFFEGYVQFKDYGGFVKAMDAFRGMKLLHKDVDFNETSMDAFRGMKLLHKDVDFNETYMVNIKVDFDKTKHMTEGSIRRREIVRESKTKHMTEGSIRRREIVRERLIRKQKEKEQKELLAKEEVRKNQEAERQKELDQKQEKEKRRREREEHRKAKILAQLKIKDADEINDKIAKEEKKLLNAQRKLEAIRLIEELFRRVKNKQEIRGDPDRNFIANDELSKYKKSSEKEFHSRRNSLHHSIAGRVVLKTILSKKVKLRRDSSSSGSSTSQEQRKIDNGNKRVRAEDAPKEYPLIYPQYPQIQNPVYPYFTPVGLPIREQSYFPYHPKSRGFYKGAGPSRGYRRGRGRYNQNYRGHNKNLHYYPPELQAEYYRYFQKFLKEHDDRDTRSYSRSRSRSRSNYRRSRSRRRSYSRSRRSHSRSRSRRSYSRSRSRSRSRQKSRRSSSSHRNRNRSRTRSAKSRSRSRTPKKSRSRSRVSVDSSKFVPPNRTRNKRSRSWSSTSNMNNNKNQQRSWSRSPS</sequence>
<accession>A0AAW1MFL0</accession>
<dbReference type="PANTHER" id="PTHR12484:SF4">
    <property type="entry name" value="A-KINASE ANCHOR PROTEIN 17A"/>
    <property type="match status" value="1"/>
</dbReference>
<comment type="caution">
    <text evidence="2">The sequence shown here is derived from an EMBL/GenBank/DDBJ whole genome shotgun (WGS) entry which is preliminary data.</text>
</comment>
<dbReference type="PANTHER" id="PTHR12484">
    <property type="entry name" value="B-LYMPHOCYTE ANTIGEN-RELATED"/>
    <property type="match status" value="1"/>
</dbReference>
<feature type="region of interest" description="Disordered" evidence="1">
    <location>
        <begin position="576"/>
        <end position="605"/>
    </location>
</feature>
<protein>
    <recommendedName>
        <fullName evidence="4">A-kinase anchor protein 17A</fullName>
    </recommendedName>
</protein>
<gene>
    <name evidence="2" type="ORF">QE152_g7625</name>
</gene>
<feature type="region of interest" description="Disordered" evidence="1">
    <location>
        <begin position="369"/>
        <end position="398"/>
    </location>
</feature>
<evidence type="ECO:0000313" key="3">
    <source>
        <dbReference type="Proteomes" id="UP001458880"/>
    </source>
</evidence>
<dbReference type="Proteomes" id="UP001458880">
    <property type="component" value="Unassembled WGS sequence"/>
</dbReference>